<dbReference type="OrthoDB" id="201362at2759"/>
<reference evidence="3" key="1">
    <citation type="submission" date="2016-06" db="UniProtKB">
        <authorList>
            <consortium name="WormBaseParasite"/>
        </authorList>
    </citation>
    <scope>IDENTIFICATION</scope>
</reference>
<name>A0A183A492_9TREM</name>
<keyword evidence="2" id="KW-1185">Reference proteome</keyword>
<dbReference type="AlphaFoldDB" id="A0A183A492"/>
<evidence type="ECO:0000313" key="1">
    <source>
        <dbReference type="EMBL" id="VDP46140.1"/>
    </source>
</evidence>
<organism evidence="3">
    <name type="scientific">Echinostoma caproni</name>
    <dbReference type="NCBI Taxonomy" id="27848"/>
    <lineage>
        <taxon>Eukaryota</taxon>
        <taxon>Metazoa</taxon>
        <taxon>Spiralia</taxon>
        <taxon>Lophotrochozoa</taxon>
        <taxon>Platyhelminthes</taxon>
        <taxon>Trematoda</taxon>
        <taxon>Digenea</taxon>
        <taxon>Plagiorchiida</taxon>
        <taxon>Echinostomata</taxon>
        <taxon>Echinostomatoidea</taxon>
        <taxon>Echinostomatidae</taxon>
        <taxon>Echinostoma</taxon>
    </lineage>
</organism>
<evidence type="ECO:0000313" key="2">
    <source>
        <dbReference type="Proteomes" id="UP000272942"/>
    </source>
</evidence>
<gene>
    <name evidence="1" type="ORF">ECPE_LOCUS1777</name>
</gene>
<dbReference type="WBParaSite" id="ECPE_0000177701-mRNA-1">
    <property type="protein sequence ID" value="ECPE_0000177701-mRNA-1"/>
    <property type="gene ID" value="ECPE_0000177701"/>
</dbReference>
<dbReference type="Proteomes" id="UP000272942">
    <property type="component" value="Unassembled WGS sequence"/>
</dbReference>
<sequence length="144" mass="16250">MDQENVDRSKHSKSDLPSLFLFSPIEEPDLLLIYQARHACGHVPTHATSIQLYGAIDLTTGQHLSITCDNERSGIVFQSTDSRSFAMSVARLRELIARCPYNSAAARDNIRPNLVHELNNIHMTSRLETLKLLVDPQGGYQVYW</sequence>
<accession>A0A183A492</accession>
<proteinExistence type="predicted"/>
<dbReference type="EMBL" id="UZAN01015094">
    <property type="protein sequence ID" value="VDP46140.1"/>
    <property type="molecule type" value="Genomic_DNA"/>
</dbReference>
<protein>
    <submittedName>
        <fullName evidence="3">Ski_Sno domain-containing protein</fullName>
    </submittedName>
</protein>
<reference evidence="1 2" key="2">
    <citation type="submission" date="2018-11" db="EMBL/GenBank/DDBJ databases">
        <authorList>
            <consortium name="Pathogen Informatics"/>
        </authorList>
    </citation>
    <scope>NUCLEOTIDE SEQUENCE [LARGE SCALE GENOMIC DNA]</scope>
    <source>
        <strain evidence="1 2">Egypt</strain>
    </source>
</reference>
<evidence type="ECO:0000313" key="3">
    <source>
        <dbReference type="WBParaSite" id="ECPE_0000177701-mRNA-1"/>
    </source>
</evidence>